<dbReference type="Proteomes" id="UP001465755">
    <property type="component" value="Unassembled WGS sequence"/>
</dbReference>
<dbReference type="PANTHER" id="PTHR31527">
    <property type="entry name" value="RE64534P"/>
    <property type="match status" value="1"/>
</dbReference>
<evidence type="ECO:0000313" key="2">
    <source>
        <dbReference type="EMBL" id="KAK9808143.1"/>
    </source>
</evidence>
<dbReference type="InterPro" id="IPR018959">
    <property type="entry name" value="DUF1989"/>
</dbReference>
<dbReference type="AlphaFoldDB" id="A0AAW1PDZ8"/>
<keyword evidence="3" id="KW-1185">Reference proteome</keyword>
<organism evidence="2 3">
    <name type="scientific">Symbiochloris irregularis</name>
    <dbReference type="NCBI Taxonomy" id="706552"/>
    <lineage>
        <taxon>Eukaryota</taxon>
        <taxon>Viridiplantae</taxon>
        <taxon>Chlorophyta</taxon>
        <taxon>core chlorophytes</taxon>
        <taxon>Trebouxiophyceae</taxon>
        <taxon>Trebouxiales</taxon>
        <taxon>Trebouxiaceae</taxon>
        <taxon>Symbiochloris</taxon>
    </lineage>
</organism>
<comment type="caution">
    <text evidence="2">The sequence shown here is derived from an EMBL/GenBank/DDBJ whole genome shotgun (WGS) entry which is preliminary data.</text>
</comment>
<gene>
    <name evidence="2" type="ORF">WJX73_001813</name>
</gene>
<sequence>MPSQVIPARKGKAVKVEKGDCIKIINTSGQQVVDTWAFNAKDLKEVMSMEHTRSCVLKNIPVPGDTLVTNKRLPILTLIEDTCGVHDTLISACDQKRYELLGVTEPHDSCTSNMHACMLELGHTVPEPSISPLNLWMNVPVSADPHYTLKYDAPKSKAGDYVVLRAEIDCIVAMSACPNDILPVNGTGGVISDCHFEVLKAAT</sequence>
<accession>A0AAW1PDZ8</accession>
<evidence type="ECO:0000259" key="1">
    <source>
        <dbReference type="Pfam" id="PF09347"/>
    </source>
</evidence>
<dbReference type="Pfam" id="PF09347">
    <property type="entry name" value="DUF1989"/>
    <property type="match status" value="1"/>
</dbReference>
<dbReference type="PANTHER" id="PTHR31527:SF0">
    <property type="entry name" value="RE64534P"/>
    <property type="match status" value="1"/>
</dbReference>
<reference evidence="2 3" key="1">
    <citation type="journal article" date="2024" name="Nat. Commun.">
        <title>Phylogenomics reveals the evolutionary origins of lichenization in chlorophyte algae.</title>
        <authorList>
            <person name="Puginier C."/>
            <person name="Libourel C."/>
            <person name="Otte J."/>
            <person name="Skaloud P."/>
            <person name="Haon M."/>
            <person name="Grisel S."/>
            <person name="Petersen M."/>
            <person name="Berrin J.G."/>
            <person name="Delaux P.M."/>
            <person name="Dal Grande F."/>
            <person name="Keller J."/>
        </authorList>
    </citation>
    <scope>NUCLEOTIDE SEQUENCE [LARGE SCALE GENOMIC DNA]</scope>
    <source>
        <strain evidence="2 3">SAG 2036</strain>
    </source>
</reference>
<proteinExistence type="predicted"/>
<protein>
    <recommendedName>
        <fullName evidence="1">DUF1989 domain-containing protein</fullName>
    </recommendedName>
</protein>
<evidence type="ECO:0000313" key="3">
    <source>
        <dbReference type="Proteomes" id="UP001465755"/>
    </source>
</evidence>
<feature type="domain" description="DUF1989" evidence="1">
    <location>
        <begin position="5"/>
        <end position="171"/>
    </location>
</feature>
<dbReference type="EMBL" id="JALJOQ010000026">
    <property type="protein sequence ID" value="KAK9808143.1"/>
    <property type="molecule type" value="Genomic_DNA"/>
</dbReference>
<name>A0AAW1PDZ8_9CHLO</name>